<keyword evidence="3" id="KW-0858">Xylan degradation</keyword>
<keyword evidence="5 9" id="KW-0378">Hydrolase</keyword>
<evidence type="ECO:0000256" key="4">
    <source>
        <dbReference type="ARBA" id="ARBA00022729"/>
    </source>
</evidence>
<evidence type="ECO:0000256" key="3">
    <source>
        <dbReference type="ARBA" id="ARBA00022651"/>
    </source>
</evidence>
<feature type="domain" description="GH10" evidence="11">
    <location>
        <begin position="52"/>
        <end position="372"/>
    </location>
</feature>
<dbReference type="GO" id="GO:0045493">
    <property type="term" value="P:xylan catabolic process"/>
    <property type="evidence" value="ECO:0007669"/>
    <property type="project" value="UniProtKB-KW"/>
</dbReference>
<name>A0AAJ2Q1D6_9ACTN</name>
<dbReference type="PRINTS" id="PR00134">
    <property type="entry name" value="GLHYDRLASE10"/>
</dbReference>
<evidence type="ECO:0000256" key="5">
    <source>
        <dbReference type="ARBA" id="ARBA00022801"/>
    </source>
</evidence>
<gene>
    <name evidence="12" type="ORF">PV367_45825</name>
</gene>
<dbReference type="EMBL" id="JARAWN010000733">
    <property type="protein sequence ID" value="MDX3136952.1"/>
    <property type="molecule type" value="Genomic_DNA"/>
</dbReference>
<dbReference type="RefSeq" id="WP_319700232.1">
    <property type="nucleotide sequence ID" value="NZ_JARAWN010000733.1"/>
</dbReference>
<reference evidence="12" key="1">
    <citation type="journal article" date="2023" name="Microb. Genom.">
        <title>Mesoterricola silvestris gen. nov., sp. nov., Mesoterricola sediminis sp. nov., Geothrix oryzae sp. nov., Geothrix edaphica sp. nov., Geothrix rubra sp. nov., and Geothrix limicola sp. nov., six novel members of Acidobacteriota isolated from soils.</title>
        <authorList>
            <person name="Weisberg A.J."/>
            <person name="Pearce E."/>
            <person name="Kramer C.G."/>
            <person name="Chang J.H."/>
            <person name="Clarke C.R."/>
        </authorList>
    </citation>
    <scope>NUCLEOTIDE SEQUENCE</scope>
    <source>
        <strain evidence="12">ND06-05F</strain>
    </source>
</reference>
<dbReference type="InterPro" id="IPR001000">
    <property type="entry name" value="GH10_dom"/>
</dbReference>
<comment type="catalytic activity">
    <reaction evidence="1 9">
        <text>Endohydrolysis of (1-&gt;4)-beta-D-xylosidic linkages in xylans.</text>
        <dbReference type="EC" id="3.2.1.8"/>
    </reaction>
</comment>
<evidence type="ECO:0000259" key="11">
    <source>
        <dbReference type="PROSITE" id="PS51760"/>
    </source>
</evidence>
<comment type="similarity">
    <text evidence="2 9">Belongs to the glycosyl hydrolase 10 (cellulase F) family.</text>
</comment>
<dbReference type="EC" id="3.2.1.8" evidence="9"/>
<comment type="caution">
    <text evidence="12">The sequence shown here is derived from an EMBL/GenBank/DDBJ whole genome shotgun (WGS) entry which is preliminary data.</text>
</comment>
<evidence type="ECO:0000313" key="13">
    <source>
        <dbReference type="Proteomes" id="UP001273589"/>
    </source>
</evidence>
<dbReference type="Gene3D" id="3.20.20.80">
    <property type="entry name" value="Glycosidases"/>
    <property type="match status" value="1"/>
</dbReference>
<dbReference type="Proteomes" id="UP001273589">
    <property type="component" value="Unassembled WGS sequence"/>
</dbReference>
<keyword evidence="4 10" id="KW-0732">Signal</keyword>
<dbReference type="Pfam" id="PF00331">
    <property type="entry name" value="Glyco_hydro_10"/>
    <property type="match status" value="1"/>
</dbReference>
<organism evidence="12 13">
    <name type="scientific">Streptomyces europaeiscabiei</name>
    <dbReference type="NCBI Taxonomy" id="146819"/>
    <lineage>
        <taxon>Bacteria</taxon>
        <taxon>Bacillati</taxon>
        <taxon>Actinomycetota</taxon>
        <taxon>Actinomycetes</taxon>
        <taxon>Kitasatosporales</taxon>
        <taxon>Streptomycetaceae</taxon>
        <taxon>Streptomyces</taxon>
    </lineage>
</organism>
<keyword evidence="6 9" id="KW-0119">Carbohydrate metabolism</keyword>
<dbReference type="InterPro" id="IPR017853">
    <property type="entry name" value="GH"/>
</dbReference>
<evidence type="ECO:0000256" key="9">
    <source>
        <dbReference type="RuleBase" id="RU361174"/>
    </source>
</evidence>
<dbReference type="AlphaFoldDB" id="A0AAJ2Q1D6"/>
<sequence>MTHMNRFRFRYRTPVLALVAGALLSTAVAVQPASAHDPYGSSGLPGLSDASGLSGPSLRKLAARAGVRIGTAVDLNVLAEDRTYRRTTAREFDSVTAENAMKWESVEPQRGVYDWKQADDLVRYARAHGQVVRGHTLVWHSQVPAWLTSGVADGSIGSAELRGILRKHITTEVKRYKGKIQQWDVVNEVFEEDGSLRNSIWLRELGPSYIADAFRWAHAADPKAKLFLNDYNVEGVNAKSTAYYELAKRLRAEGVPVQGFGAQGHLAIQYGFPGQVAENLARFGALGMRTAFTEVDVRMILPVDETKSATQASYYRQLLDACLGARSCTSFTVWGFTDKYSWVPGVFDGEGSATPMDEEYGRKAAYGALREGLAAGR</sequence>
<dbReference type="InterPro" id="IPR044846">
    <property type="entry name" value="GH10"/>
</dbReference>
<feature type="chain" id="PRO_5042482755" description="Beta-xylanase" evidence="10">
    <location>
        <begin position="36"/>
        <end position="377"/>
    </location>
</feature>
<proteinExistence type="inferred from homology"/>
<dbReference type="SMART" id="SM00633">
    <property type="entry name" value="Glyco_10"/>
    <property type="match status" value="1"/>
</dbReference>
<evidence type="ECO:0000256" key="7">
    <source>
        <dbReference type="ARBA" id="ARBA00023295"/>
    </source>
</evidence>
<evidence type="ECO:0000256" key="10">
    <source>
        <dbReference type="SAM" id="SignalP"/>
    </source>
</evidence>
<dbReference type="GO" id="GO:0031176">
    <property type="term" value="F:endo-1,4-beta-xylanase activity"/>
    <property type="evidence" value="ECO:0007669"/>
    <property type="project" value="UniProtKB-EC"/>
</dbReference>
<evidence type="ECO:0000256" key="8">
    <source>
        <dbReference type="ARBA" id="ARBA00023326"/>
    </source>
</evidence>
<dbReference type="PANTHER" id="PTHR31490">
    <property type="entry name" value="GLYCOSYL HYDROLASE"/>
    <property type="match status" value="1"/>
</dbReference>
<keyword evidence="8 9" id="KW-0624">Polysaccharide degradation</keyword>
<dbReference type="SUPFAM" id="SSF51445">
    <property type="entry name" value="(Trans)glycosidases"/>
    <property type="match status" value="1"/>
</dbReference>
<dbReference type="PROSITE" id="PS51760">
    <property type="entry name" value="GH10_2"/>
    <property type="match status" value="1"/>
</dbReference>
<evidence type="ECO:0000256" key="2">
    <source>
        <dbReference type="ARBA" id="ARBA00007495"/>
    </source>
</evidence>
<evidence type="ECO:0000256" key="6">
    <source>
        <dbReference type="ARBA" id="ARBA00023277"/>
    </source>
</evidence>
<keyword evidence="7 9" id="KW-0326">Glycosidase</keyword>
<evidence type="ECO:0000256" key="1">
    <source>
        <dbReference type="ARBA" id="ARBA00000681"/>
    </source>
</evidence>
<dbReference type="PANTHER" id="PTHR31490:SF88">
    <property type="entry name" value="BETA-XYLANASE"/>
    <property type="match status" value="1"/>
</dbReference>
<accession>A0AAJ2Q1D6</accession>
<protein>
    <recommendedName>
        <fullName evidence="9">Beta-xylanase</fullName>
        <ecNumber evidence="9">3.2.1.8</ecNumber>
    </recommendedName>
</protein>
<feature type="signal peptide" evidence="10">
    <location>
        <begin position="1"/>
        <end position="35"/>
    </location>
</feature>
<evidence type="ECO:0000313" key="12">
    <source>
        <dbReference type="EMBL" id="MDX3136952.1"/>
    </source>
</evidence>